<feature type="region of interest" description="Disordered" evidence="6">
    <location>
        <begin position="1039"/>
        <end position="1079"/>
    </location>
</feature>
<dbReference type="GO" id="GO:0016787">
    <property type="term" value="F:hydrolase activity"/>
    <property type="evidence" value="ECO:0007669"/>
    <property type="project" value="UniProtKB-KW"/>
</dbReference>
<comment type="subcellular location">
    <subcellularLocation>
        <location evidence="1">Nucleus</location>
    </subcellularLocation>
</comment>
<feature type="region of interest" description="Disordered" evidence="6">
    <location>
        <begin position="140"/>
        <end position="288"/>
    </location>
</feature>
<feature type="compositionally biased region" description="Acidic residues" evidence="6">
    <location>
        <begin position="140"/>
        <end position="169"/>
    </location>
</feature>
<keyword evidence="2" id="KW-0547">Nucleotide-binding</keyword>
<protein>
    <recommendedName>
        <fullName evidence="12">Helicase C-terminal domain-containing protein</fullName>
    </recommendedName>
</protein>
<feature type="region of interest" description="Disordered" evidence="6">
    <location>
        <begin position="49"/>
        <end position="120"/>
    </location>
</feature>
<dbReference type="PROSITE" id="PS51192">
    <property type="entry name" value="HELICASE_ATP_BIND_1"/>
    <property type="match status" value="1"/>
</dbReference>
<evidence type="ECO:0000256" key="6">
    <source>
        <dbReference type="SAM" id="MobiDB-lite"/>
    </source>
</evidence>
<dbReference type="InterPro" id="IPR049730">
    <property type="entry name" value="SNF2/RAD54-like_C"/>
</dbReference>
<dbReference type="Pfam" id="PF00271">
    <property type="entry name" value="Helicase_C"/>
    <property type="match status" value="1"/>
</dbReference>
<evidence type="ECO:0000256" key="3">
    <source>
        <dbReference type="ARBA" id="ARBA00022801"/>
    </source>
</evidence>
<organism evidence="10 11">
    <name type="scientific">Hericium alpestre</name>
    <dbReference type="NCBI Taxonomy" id="135208"/>
    <lineage>
        <taxon>Eukaryota</taxon>
        <taxon>Fungi</taxon>
        <taxon>Dikarya</taxon>
        <taxon>Basidiomycota</taxon>
        <taxon>Agaricomycotina</taxon>
        <taxon>Agaricomycetes</taxon>
        <taxon>Russulales</taxon>
        <taxon>Hericiaceae</taxon>
        <taxon>Hericium</taxon>
    </lineage>
</organism>
<dbReference type="InterPro" id="IPR014001">
    <property type="entry name" value="Helicase_ATP-bd"/>
</dbReference>
<dbReference type="GO" id="GO:0005634">
    <property type="term" value="C:nucleus"/>
    <property type="evidence" value="ECO:0007669"/>
    <property type="project" value="UniProtKB-SubCell"/>
</dbReference>
<evidence type="ECO:0000256" key="2">
    <source>
        <dbReference type="ARBA" id="ARBA00022741"/>
    </source>
</evidence>
<feature type="signal peptide" evidence="7">
    <location>
        <begin position="1"/>
        <end position="16"/>
    </location>
</feature>
<dbReference type="SUPFAM" id="SSF52540">
    <property type="entry name" value="P-loop containing nucleoside triphosphate hydrolases"/>
    <property type="match status" value="2"/>
</dbReference>
<proteinExistence type="predicted"/>
<dbReference type="PANTHER" id="PTHR45629:SF7">
    <property type="entry name" value="DNA EXCISION REPAIR PROTEIN ERCC-6-RELATED"/>
    <property type="match status" value="1"/>
</dbReference>
<dbReference type="OrthoDB" id="413460at2759"/>
<dbReference type="InterPro" id="IPR038718">
    <property type="entry name" value="SNF2-like_sf"/>
</dbReference>
<evidence type="ECO:0000259" key="8">
    <source>
        <dbReference type="PROSITE" id="PS51192"/>
    </source>
</evidence>
<dbReference type="STRING" id="135208.A0A4Y9ZT15"/>
<keyword evidence="3" id="KW-0378">Hydrolase</keyword>
<dbReference type="Gene3D" id="3.40.50.10810">
    <property type="entry name" value="Tandem AAA-ATPase domain"/>
    <property type="match status" value="1"/>
</dbReference>
<evidence type="ECO:0000256" key="1">
    <source>
        <dbReference type="ARBA" id="ARBA00004123"/>
    </source>
</evidence>
<dbReference type="EMBL" id="SFCI01001039">
    <property type="protein sequence ID" value="TFY76961.1"/>
    <property type="molecule type" value="Genomic_DNA"/>
</dbReference>
<dbReference type="SMART" id="SM00490">
    <property type="entry name" value="HELICc"/>
    <property type="match status" value="1"/>
</dbReference>
<evidence type="ECO:0000259" key="9">
    <source>
        <dbReference type="PROSITE" id="PS51194"/>
    </source>
</evidence>
<dbReference type="InterPro" id="IPR001650">
    <property type="entry name" value="Helicase_C-like"/>
</dbReference>
<evidence type="ECO:0008006" key="12">
    <source>
        <dbReference type="Google" id="ProtNLM"/>
    </source>
</evidence>
<dbReference type="InterPro" id="IPR000330">
    <property type="entry name" value="SNF2_N"/>
</dbReference>
<evidence type="ECO:0000256" key="4">
    <source>
        <dbReference type="ARBA" id="ARBA00022840"/>
    </source>
</evidence>
<dbReference type="PROSITE" id="PS51194">
    <property type="entry name" value="HELICASE_CTER"/>
    <property type="match status" value="1"/>
</dbReference>
<dbReference type="Pfam" id="PF00176">
    <property type="entry name" value="SNF2-rel_dom"/>
    <property type="match status" value="2"/>
</dbReference>
<evidence type="ECO:0000256" key="7">
    <source>
        <dbReference type="SAM" id="SignalP"/>
    </source>
</evidence>
<dbReference type="PANTHER" id="PTHR45629">
    <property type="entry name" value="SNF2/RAD54 FAMILY MEMBER"/>
    <property type="match status" value="1"/>
</dbReference>
<feature type="compositionally biased region" description="Acidic residues" evidence="6">
    <location>
        <begin position="279"/>
        <end position="288"/>
    </location>
</feature>
<feature type="compositionally biased region" description="Polar residues" evidence="6">
    <location>
        <begin position="76"/>
        <end position="85"/>
    </location>
</feature>
<gene>
    <name evidence="10" type="ORF">EWM64_g7051</name>
</gene>
<evidence type="ECO:0000313" key="11">
    <source>
        <dbReference type="Proteomes" id="UP000298061"/>
    </source>
</evidence>
<dbReference type="AlphaFoldDB" id="A0A4Y9ZT15"/>
<comment type="caution">
    <text evidence="10">The sequence shown here is derived from an EMBL/GenBank/DDBJ whole genome shotgun (WGS) entry which is preliminary data.</text>
</comment>
<evidence type="ECO:0000313" key="10">
    <source>
        <dbReference type="EMBL" id="TFY76961.1"/>
    </source>
</evidence>
<feature type="domain" description="Helicase C-terminal" evidence="9">
    <location>
        <begin position="750"/>
        <end position="905"/>
    </location>
</feature>
<dbReference type="GO" id="GO:0005524">
    <property type="term" value="F:ATP binding"/>
    <property type="evidence" value="ECO:0007669"/>
    <property type="project" value="InterPro"/>
</dbReference>
<feature type="domain" description="Helicase ATP-binding" evidence="8">
    <location>
        <begin position="364"/>
        <end position="589"/>
    </location>
</feature>
<feature type="compositionally biased region" description="Basic and acidic residues" evidence="6">
    <location>
        <begin position="1039"/>
        <end position="1065"/>
    </location>
</feature>
<dbReference type="FunFam" id="3.40.50.10810:FF:000019">
    <property type="entry name" value="DNA excision repair protein ERCC-6-like 2 isoform X1"/>
    <property type="match status" value="1"/>
</dbReference>
<dbReference type="InterPro" id="IPR050496">
    <property type="entry name" value="SNF2_RAD54_helicase_repair"/>
</dbReference>
<reference evidence="10 11" key="1">
    <citation type="submission" date="2019-02" db="EMBL/GenBank/DDBJ databases">
        <title>Genome sequencing of the rare red list fungi Hericium alpestre (H. flagellum).</title>
        <authorList>
            <person name="Buettner E."/>
            <person name="Kellner H."/>
        </authorList>
    </citation>
    <scope>NUCLEOTIDE SEQUENCE [LARGE SCALE GENOMIC DNA]</scope>
    <source>
        <strain evidence="10 11">DSM 108284</strain>
    </source>
</reference>
<feature type="compositionally biased region" description="Acidic residues" evidence="6">
    <location>
        <begin position="240"/>
        <end position="252"/>
    </location>
</feature>
<feature type="chain" id="PRO_5021224203" description="Helicase C-terminal domain-containing protein" evidence="7">
    <location>
        <begin position="17"/>
        <end position="1079"/>
    </location>
</feature>
<name>A0A4Y9ZT15_9AGAM</name>
<evidence type="ECO:0000256" key="5">
    <source>
        <dbReference type="ARBA" id="ARBA00023242"/>
    </source>
</evidence>
<keyword evidence="7" id="KW-0732">Signal</keyword>
<keyword evidence="11" id="KW-1185">Reference proteome</keyword>
<dbReference type="CDD" id="cd18793">
    <property type="entry name" value="SF2_C_SNF"/>
    <property type="match status" value="1"/>
</dbReference>
<sequence>MRALVLLRSFLRVAFAVLFTCLQTIMATGKSTIRTKSDTQKCLKSIPAPLDDDSDSDFSPGAYVYEKPKRGRGRLTESSPKGSRTNPKKRSRRSDVLDRIGAGVPKKKAKRSHGTVSGNPLLEFFDESLGLDLAALDDEENQAGDEKMLEDEEDEEEEEDEEQEVEYDSENAPGRPSSPARPLQPSRNRQPAPQPHSDAGVNADDSVTEPESDGDLPPPLPPKQPGTKKAEAVDGSATETESETEPESDDEMVSLGPSNVRQVGQGKKVSGAINHDGTESETEPESECEEASQIVMFSIIYGYHSDSHVSNRQLRSGTQSSFISSAIDDPKDALVLDLKLHITVPPSLNKHLREYQREGVRFFFERYAQNRGAVLGDDMGLGKTIQVISFLSALMRKSGTKADVDRRRKYVSKLQDGMDWKQHRKLPPPDAKWPTALIVVPSSVVGVWAREFVKWGYFEVGLYIGPRGEREDVLNDFKMGRLDVVVTSFETARRSIALLDSLPWTVLIIDEAHRLKNPRSKSTLAFSSFAWPEDHPMPPHISQLTEAQAPSSGTSAQTRTGPIRFALTGTAIQNSYLELWTLLDWANPGSVGTISQWKKCVMDPLMAGQAKGSKEEERIRATAVAQRLRDKLLPKFFLRRTKDIIKDQLPKKTDEIVFCPLTPKQIEKNDVIVDPERKCCHKFKAGDLFKYMSTLIKISNHLALILPAPTDTPDQTLRNRELCKIAFPDDNVPKYGPAMLLPRFCGKWMVLETLLREWRKDPSNKVLIFTKSVKLLEMLEFHLDRQNYGFVKLDGSTKQSDRMPIIDKFHADPDVFIFLISTLAGGTGLNLTGANKVVVFDPNWNPAHDLQAMDRAYRFGQTRDVSVYRLLGAGSIEELIYARQVYKQQQMAIGYEASVQTRYFSGVSGDKSRQGELFGLQNIFKLHENTSTTKVAIERANMVNLDWALAHMDAIKAKKPRKKNGAAEDWVYEAEAKETKEDEELKGLGALLLDDTVPELNENDVSSILNDHGIKYSHRNDDILAPSHIEEARIKTVIKEKRQQAKRAKEQKETADKPPKPDWPPKRKHHKEPPSSRSK</sequence>
<dbReference type="Gene3D" id="3.40.50.300">
    <property type="entry name" value="P-loop containing nucleotide triphosphate hydrolases"/>
    <property type="match status" value="1"/>
</dbReference>
<keyword evidence="4" id="KW-0067">ATP-binding</keyword>
<dbReference type="Proteomes" id="UP000298061">
    <property type="component" value="Unassembled WGS sequence"/>
</dbReference>
<dbReference type="InterPro" id="IPR027417">
    <property type="entry name" value="P-loop_NTPase"/>
</dbReference>
<keyword evidence="5" id="KW-0539">Nucleus</keyword>
<dbReference type="SMART" id="SM00487">
    <property type="entry name" value="DEXDc"/>
    <property type="match status" value="1"/>
</dbReference>
<accession>A0A4Y9ZT15</accession>